<gene>
    <name evidence="4" type="ORF">FD35_GL000652</name>
</gene>
<dbReference type="InterPro" id="IPR029056">
    <property type="entry name" value="Ribokinase-like"/>
</dbReference>
<dbReference type="eggNOG" id="COG0524">
    <property type="taxonomic scope" value="Bacteria"/>
</dbReference>
<reference evidence="4 5" key="1">
    <citation type="journal article" date="2015" name="Genome Announc.">
        <title>Expanding the biotechnology potential of lactobacilli through comparative genomics of 213 strains and associated genera.</title>
        <authorList>
            <person name="Sun Z."/>
            <person name="Harris H.M."/>
            <person name="McCann A."/>
            <person name="Guo C."/>
            <person name="Argimon S."/>
            <person name="Zhang W."/>
            <person name="Yang X."/>
            <person name="Jeffery I.B."/>
            <person name="Cooney J.C."/>
            <person name="Kagawa T.F."/>
            <person name="Liu W."/>
            <person name="Song Y."/>
            <person name="Salvetti E."/>
            <person name="Wrobel A."/>
            <person name="Rasinkangas P."/>
            <person name="Parkhill J."/>
            <person name="Rea M.C."/>
            <person name="O'Sullivan O."/>
            <person name="Ritari J."/>
            <person name="Douillard F.P."/>
            <person name="Paul Ross R."/>
            <person name="Yang R."/>
            <person name="Briner A.E."/>
            <person name="Felis G.E."/>
            <person name="de Vos W.M."/>
            <person name="Barrangou R."/>
            <person name="Klaenhammer T.R."/>
            <person name="Caufield P.W."/>
            <person name="Cui Y."/>
            <person name="Zhang H."/>
            <person name="O'Toole P.W."/>
        </authorList>
    </citation>
    <scope>NUCLEOTIDE SEQUENCE [LARGE SCALE GENOMIC DNA]</scope>
    <source>
        <strain evidence="4 5">DSM 15814</strain>
    </source>
</reference>
<keyword evidence="1" id="KW-0808">Transferase</keyword>
<evidence type="ECO:0000259" key="3">
    <source>
        <dbReference type="Pfam" id="PF00294"/>
    </source>
</evidence>
<comment type="caution">
    <text evidence="4">The sequence shown here is derived from an EMBL/GenBank/DDBJ whole genome shotgun (WGS) entry which is preliminary data.</text>
</comment>
<dbReference type="Gene3D" id="3.40.1190.20">
    <property type="match status" value="1"/>
</dbReference>
<keyword evidence="5" id="KW-1185">Reference proteome</keyword>
<dbReference type="Proteomes" id="UP000051999">
    <property type="component" value="Unassembled WGS sequence"/>
</dbReference>
<evidence type="ECO:0000313" key="4">
    <source>
        <dbReference type="EMBL" id="KRL54066.1"/>
    </source>
</evidence>
<accession>A0A0R1RIA9</accession>
<keyword evidence="2 4" id="KW-0418">Kinase</keyword>
<evidence type="ECO:0000313" key="5">
    <source>
        <dbReference type="Proteomes" id="UP000051999"/>
    </source>
</evidence>
<proteinExistence type="predicted"/>
<dbReference type="AlphaFoldDB" id="A0A0R1RIA9"/>
<dbReference type="PATRIC" id="fig|1114972.6.peg.652"/>
<dbReference type="PANTHER" id="PTHR10584:SF166">
    <property type="entry name" value="RIBOKINASE"/>
    <property type="match status" value="1"/>
</dbReference>
<sequence length="341" mass="37200">MSNVYAHKQMSVKGEFKLRRTIMMNYSQAVSPDDYVVVIGGMNMDIFGMPSDKVVDRDSNPGIVGMSVGGVGQNIAQNLAHLEVPTYLITVYGDDYNGQLLKTSCENNHIHLDYAEQLAHQRSSTYMYITDETGDMLVGVNDMDICKQITPEFLKQRLDFINDATICLLDANLDPSTLNWIGTHVTAPLFGDTVSTIKAPHFDGILDKMTVLKPNALEASLLSGVKITDLNTAKRAAEVLLDKGIANIFISMGAQGILCANKDDMAFVKPFKTTIVNANGAGDCGMAAITWSYFDEPDRPLHEIGRIAQAASSIALESDKSVPDITPKLVQQKLMSDTIAN</sequence>
<name>A0A0R1RIA9_9LACO</name>
<dbReference type="STRING" id="1114972.FD35_GL000652"/>
<dbReference type="InterPro" id="IPR011611">
    <property type="entry name" value="PfkB_dom"/>
</dbReference>
<dbReference type="PANTHER" id="PTHR10584">
    <property type="entry name" value="SUGAR KINASE"/>
    <property type="match status" value="1"/>
</dbReference>
<dbReference type="SUPFAM" id="SSF53613">
    <property type="entry name" value="Ribokinase-like"/>
    <property type="match status" value="1"/>
</dbReference>
<feature type="domain" description="Carbohydrate kinase PfkB" evidence="3">
    <location>
        <begin position="34"/>
        <end position="319"/>
    </location>
</feature>
<dbReference type="EMBL" id="AZFF01000011">
    <property type="protein sequence ID" value="KRL54066.1"/>
    <property type="molecule type" value="Genomic_DNA"/>
</dbReference>
<protein>
    <submittedName>
        <fullName evidence="4">Kinase, PfkB family</fullName>
    </submittedName>
</protein>
<evidence type="ECO:0000256" key="1">
    <source>
        <dbReference type="ARBA" id="ARBA00022679"/>
    </source>
</evidence>
<evidence type="ECO:0000256" key="2">
    <source>
        <dbReference type="ARBA" id="ARBA00022777"/>
    </source>
</evidence>
<organism evidence="4 5">
    <name type="scientific">Furfurilactobacillus rossiae DSM 15814</name>
    <dbReference type="NCBI Taxonomy" id="1114972"/>
    <lineage>
        <taxon>Bacteria</taxon>
        <taxon>Bacillati</taxon>
        <taxon>Bacillota</taxon>
        <taxon>Bacilli</taxon>
        <taxon>Lactobacillales</taxon>
        <taxon>Lactobacillaceae</taxon>
        <taxon>Furfurilactobacillus</taxon>
    </lineage>
</organism>
<dbReference type="CDD" id="cd01941">
    <property type="entry name" value="YeiC_kinase_like"/>
    <property type="match status" value="1"/>
</dbReference>
<dbReference type="GO" id="GO:0016301">
    <property type="term" value="F:kinase activity"/>
    <property type="evidence" value="ECO:0007669"/>
    <property type="project" value="UniProtKB-KW"/>
</dbReference>
<dbReference type="Pfam" id="PF00294">
    <property type="entry name" value="PfkB"/>
    <property type="match status" value="1"/>
</dbReference>